<dbReference type="EMBL" id="JARPOI010000008">
    <property type="protein sequence ID" value="KAJ9174922.1"/>
    <property type="molecule type" value="Genomic_DNA"/>
</dbReference>
<evidence type="ECO:0000313" key="8">
    <source>
        <dbReference type="Proteomes" id="UP001174677"/>
    </source>
</evidence>
<evidence type="ECO:0000256" key="2">
    <source>
        <dbReference type="ARBA" id="ARBA00022723"/>
    </source>
</evidence>
<dbReference type="InterPro" id="IPR005123">
    <property type="entry name" value="Oxoglu/Fe-dep_dioxygenase_dom"/>
</dbReference>
<dbReference type="InterPro" id="IPR044861">
    <property type="entry name" value="IPNS-like_FE2OG_OXY"/>
</dbReference>
<comment type="caution">
    <text evidence="7">The sequence shown here is derived from an EMBL/GenBank/DDBJ whole genome shotgun (WGS) entry which is preliminary data.</text>
</comment>
<evidence type="ECO:0000256" key="5">
    <source>
        <dbReference type="RuleBase" id="RU003682"/>
    </source>
</evidence>
<reference evidence="7 8" key="1">
    <citation type="journal article" date="2023" name="Plant Biotechnol. J.">
        <title>Chromosome-level wild Hevea brasiliensis genome provides new tools for genomic-assisted breeding and valuable loci to elevate rubber yield.</title>
        <authorList>
            <person name="Cheng H."/>
            <person name="Song X."/>
            <person name="Hu Y."/>
            <person name="Wu T."/>
            <person name="Yang Q."/>
            <person name="An Z."/>
            <person name="Feng S."/>
            <person name="Deng Z."/>
            <person name="Wu W."/>
            <person name="Zeng X."/>
            <person name="Tu M."/>
            <person name="Wang X."/>
            <person name="Huang H."/>
        </authorList>
    </citation>
    <scope>NUCLEOTIDE SEQUENCE [LARGE SCALE GENOMIC DNA]</scope>
    <source>
        <strain evidence="7">MT/VB/25A 57/8</strain>
    </source>
</reference>
<keyword evidence="2 5" id="KW-0479">Metal-binding</keyword>
<evidence type="ECO:0000256" key="3">
    <source>
        <dbReference type="ARBA" id="ARBA00022896"/>
    </source>
</evidence>
<keyword evidence="4 5" id="KW-0408">Iron</keyword>
<dbReference type="Pfam" id="PF03171">
    <property type="entry name" value="2OG-FeII_Oxy"/>
    <property type="match status" value="1"/>
</dbReference>
<dbReference type="PROSITE" id="PS51471">
    <property type="entry name" value="FE2OG_OXY"/>
    <property type="match status" value="1"/>
</dbReference>
<dbReference type="PANTHER" id="PTHR47991">
    <property type="entry name" value="OXOGLUTARATE/IRON-DEPENDENT DIOXYGENASE"/>
    <property type="match status" value="1"/>
</dbReference>
<keyword evidence="3" id="KW-0847">Vitamin C</keyword>
<dbReference type="InterPro" id="IPR050295">
    <property type="entry name" value="Plant_2OG-oxidoreductases"/>
</dbReference>
<name>A0ABQ9M3S3_HEVBR</name>
<dbReference type="InterPro" id="IPR026992">
    <property type="entry name" value="DIOX_N"/>
</dbReference>
<dbReference type="InterPro" id="IPR027443">
    <property type="entry name" value="IPNS-like_sf"/>
</dbReference>
<dbReference type="Pfam" id="PF14226">
    <property type="entry name" value="DIOX_N"/>
    <property type="match status" value="1"/>
</dbReference>
<gene>
    <name evidence="7" type="ORF">P3X46_013517</name>
</gene>
<sequence length="362" mass="40349">MAETAPLVATQASPTTPSKRITSIIKLLVESPGLTNIPSTHTFTLNSHDQVVSDTEEPVPVIDYSLLISSSPDQRSKIIHDLRKACQDWGFFMVINHGVPERLMRSMIDACREFFDLPEEEKQEYEGKHVLDPIRCGTSFNTSVEKVFCWRDFLKLFVHPVFHSPSKPAGFSENLLEYSKRVREVARELLKGISESLGLGTNYIDKAMNLEQGLQVSIANYYPPCTQPELAMGLASHSDHGLLTILIQNGVSGLQVQHKGKWVNMNGYPNSFLVNTGDHLEILSNGKYKSVEHRAVVNKKAARISLVMAHGPSLDSVVTPAPELLDREGNAPAYIEMKYGEYLELQQSSKLDGKSCLDQVRI</sequence>
<evidence type="ECO:0000259" key="6">
    <source>
        <dbReference type="PROSITE" id="PS51471"/>
    </source>
</evidence>
<organism evidence="7 8">
    <name type="scientific">Hevea brasiliensis</name>
    <name type="common">Para rubber tree</name>
    <name type="synonym">Siphonia brasiliensis</name>
    <dbReference type="NCBI Taxonomy" id="3981"/>
    <lineage>
        <taxon>Eukaryota</taxon>
        <taxon>Viridiplantae</taxon>
        <taxon>Streptophyta</taxon>
        <taxon>Embryophyta</taxon>
        <taxon>Tracheophyta</taxon>
        <taxon>Spermatophyta</taxon>
        <taxon>Magnoliopsida</taxon>
        <taxon>eudicotyledons</taxon>
        <taxon>Gunneridae</taxon>
        <taxon>Pentapetalae</taxon>
        <taxon>rosids</taxon>
        <taxon>fabids</taxon>
        <taxon>Malpighiales</taxon>
        <taxon>Euphorbiaceae</taxon>
        <taxon>Crotonoideae</taxon>
        <taxon>Micrandreae</taxon>
        <taxon>Hevea</taxon>
    </lineage>
</organism>
<dbReference type="Proteomes" id="UP001174677">
    <property type="component" value="Chromosome 8"/>
</dbReference>
<keyword evidence="8" id="KW-1185">Reference proteome</keyword>
<feature type="domain" description="Fe2OG dioxygenase" evidence="6">
    <location>
        <begin position="212"/>
        <end position="312"/>
    </location>
</feature>
<comment type="similarity">
    <text evidence="1 5">Belongs to the iron/ascorbate-dependent oxidoreductase family.</text>
</comment>
<dbReference type="SUPFAM" id="SSF51197">
    <property type="entry name" value="Clavaminate synthase-like"/>
    <property type="match status" value="1"/>
</dbReference>
<keyword evidence="5" id="KW-0560">Oxidoreductase</keyword>
<protein>
    <recommendedName>
        <fullName evidence="6">Fe2OG dioxygenase domain-containing protein</fullName>
    </recommendedName>
</protein>
<proteinExistence type="inferred from homology"/>
<evidence type="ECO:0000256" key="4">
    <source>
        <dbReference type="ARBA" id="ARBA00023004"/>
    </source>
</evidence>
<dbReference type="Gene3D" id="2.60.120.330">
    <property type="entry name" value="B-lactam Antibiotic, Isopenicillin N Synthase, Chain"/>
    <property type="match status" value="1"/>
</dbReference>
<accession>A0ABQ9M3S3</accession>
<evidence type="ECO:0000313" key="7">
    <source>
        <dbReference type="EMBL" id="KAJ9174922.1"/>
    </source>
</evidence>
<evidence type="ECO:0000256" key="1">
    <source>
        <dbReference type="ARBA" id="ARBA00008056"/>
    </source>
</evidence>